<dbReference type="Proteomes" id="UP000694724">
    <property type="component" value="Unplaced"/>
</dbReference>
<dbReference type="Proteomes" id="UP000694728">
    <property type="component" value="Unplaced"/>
</dbReference>
<reference evidence="2" key="1">
    <citation type="submission" date="2025-05" db="UniProtKB">
        <authorList>
            <consortium name="Ensembl"/>
        </authorList>
    </citation>
    <scope>IDENTIFICATION</scope>
</reference>
<dbReference type="Ensembl" id="ENSSSCT00060030863.1">
    <property type="protein sequence ID" value="ENSSSCP00060013251.1"/>
    <property type="gene ID" value="ENSSSCG00060022739.1"/>
</dbReference>
<dbReference type="Proteomes" id="UP000694571">
    <property type="component" value="Unplaced"/>
</dbReference>
<dbReference type="Ensembl" id="ENSSSCT00040013283.1">
    <property type="protein sequence ID" value="ENSSSCP00040005037.1"/>
    <property type="gene ID" value="ENSSSCG00040010250.1"/>
</dbReference>
<dbReference type="Ensembl" id="ENSSSCT00035039770.1">
    <property type="protein sequence ID" value="ENSSSCP00035015897.1"/>
    <property type="gene ID" value="ENSSSCG00035030025.1"/>
</dbReference>
<protein>
    <submittedName>
        <fullName evidence="2">Uncharacterized protein</fullName>
    </submittedName>
</protein>
<dbReference type="Proteomes" id="UP000694727">
    <property type="component" value="Unplaced"/>
</dbReference>
<dbReference type="Ensembl" id="ENSSSCT00055011997.1">
    <property type="protein sequence ID" value="ENSSSCP00055009478.1"/>
    <property type="gene ID" value="ENSSSCG00055006191.1"/>
</dbReference>
<keyword evidence="1" id="KW-0812">Transmembrane</keyword>
<dbReference type="Proteomes" id="UP000694720">
    <property type="component" value="Unplaced"/>
</dbReference>
<keyword evidence="1" id="KW-0472">Membrane</keyword>
<sequence>LCPRWCFFKNFSVATNVFPVKMKHFQMKVVRTLHNKCGALLLVVFVVLLVLSCISVLILKTTAILYHQNLGCSTHHKVQKRKCYFPVSDM</sequence>
<evidence type="ECO:0000313" key="3">
    <source>
        <dbReference type="Proteomes" id="UP000694727"/>
    </source>
</evidence>
<keyword evidence="1" id="KW-1133">Transmembrane helix</keyword>
<dbReference type="Proteomes" id="UP000694723">
    <property type="component" value="Unplaced"/>
</dbReference>
<dbReference type="Ensembl" id="ENSSSCT00025043603.1">
    <property type="protein sequence ID" value="ENSSSCP00025018534.1"/>
    <property type="gene ID" value="ENSSSCG00025032094.1"/>
</dbReference>
<organism evidence="2 3">
    <name type="scientific">Sus scrofa</name>
    <name type="common">Pig</name>
    <dbReference type="NCBI Taxonomy" id="9823"/>
    <lineage>
        <taxon>Eukaryota</taxon>
        <taxon>Metazoa</taxon>
        <taxon>Chordata</taxon>
        <taxon>Craniata</taxon>
        <taxon>Vertebrata</taxon>
        <taxon>Euteleostomi</taxon>
        <taxon>Mammalia</taxon>
        <taxon>Eutheria</taxon>
        <taxon>Laurasiatheria</taxon>
        <taxon>Artiodactyla</taxon>
        <taxon>Suina</taxon>
        <taxon>Suidae</taxon>
        <taxon>Sus</taxon>
    </lineage>
</organism>
<dbReference type="Proteomes" id="UP000694570">
    <property type="component" value="Unplaced"/>
</dbReference>
<dbReference type="Ensembl" id="ENSSSCT00030051659.1">
    <property type="protein sequence ID" value="ENSSSCP00030023520.1"/>
    <property type="gene ID" value="ENSSSCG00030037149.1"/>
</dbReference>
<dbReference type="Proteomes" id="UP000694722">
    <property type="component" value="Unplaced"/>
</dbReference>
<evidence type="ECO:0000256" key="1">
    <source>
        <dbReference type="SAM" id="Phobius"/>
    </source>
</evidence>
<accession>A0A8D0UP42</accession>
<dbReference type="Ensembl" id="ENSSSCT00045024774.1">
    <property type="protein sequence ID" value="ENSSSCP00045017122.1"/>
    <property type="gene ID" value="ENSSSCG00045014536.1"/>
</dbReference>
<feature type="transmembrane region" description="Helical" evidence="1">
    <location>
        <begin position="39"/>
        <end position="59"/>
    </location>
</feature>
<proteinExistence type="predicted"/>
<evidence type="ECO:0000313" key="2">
    <source>
        <dbReference type="Ensembl" id="ENSSSCP00025018534.1"/>
    </source>
</evidence>
<dbReference type="Ensembl" id="ENSSSCT00050034869.1">
    <property type="protein sequence ID" value="ENSSSCP00050014506.1"/>
    <property type="gene ID" value="ENSSSCG00050025903.1"/>
</dbReference>
<dbReference type="AlphaFoldDB" id="A0A8D0UP42"/>
<name>A0A8D0UP42_PIG</name>